<evidence type="ECO:0000313" key="4">
    <source>
        <dbReference type="Proteomes" id="UP000697710"/>
    </source>
</evidence>
<name>A0A956RQS0_UNCEI</name>
<dbReference type="EMBL" id="JAGQHR010000930">
    <property type="protein sequence ID" value="MCA9729986.1"/>
    <property type="molecule type" value="Genomic_DNA"/>
</dbReference>
<gene>
    <name evidence="3" type="ORF">KC729_20040</name>
</gene>
<dbReference type="InterPro" id="IPR000719">
    <property type="entry name" value="Prot_kinase_dom"/>
</dbReference>
<dbReference type="PROSITE" id="PS50011">
    <property type="entry name" value="PROTEIN_KINASE_DOM"/>
    <property type="match status" value="1"/>
</dbReference>
<dbReference type="Gene3D" id="3.30.200.20">
    <property type="entry name" value="Phosphorylase Kinase, domain 1"/>
    <property type="match status" value="1"/>
</dbReference>
<dbReference type="GO" id="GO:0004672">
    <property type="term" value="F:protein kinase activity"/>
    <property type="evidence" value="ECO:0007669"/>
    <property type="project" value="InterPro"/>
</dbReference>
<feature type="binding site" evidence="1">
    <location>
        <position position="121"/>
    </location>
    <ligand>
        <name>ATP</name>
        <dbReference type="ChEBI" id="CHEBI:30616"/>
    </ligand>
</feature>
<dbReference type="Proteomes" id="UP000697710">
    <property type="component" value="Unassembled WGS sequence"/>
</dbReference>
<dbReference type="AlphaFoldDB" id="A0A956RQS0"/>
<dbReference type="InterPro" id="IPR017441">
    <property type="entry name" value="Protein_kinase_ATP_BS"/>
</dbReference>
<feature type="domain" description="Protein kinase" evidence="2">
    <location>
        <begin position="90"/>
        <end position="146"/>
    </location>
</feature>
<comment type="caution">
    <text evidence="3">The sequence shown here is derived from an EMBL/GenBank/DDBJ whole genome shotgun (WGS) entry which is preliminary data.</text>
</comment>
<dbReference type="PROSITE" id="PS00107">
    <property type="entry name" value="PROTEIN_KINASE_ATP"/>
    <property type="match status" value="1"/>
</dbReference>
<sequence>MSGDRPPVDEILYEAARLTGRQRAEFLDASCGDDDSLRAEIESLLAVVSPAQGFLEEGPVLDSGAHGPRIASSDLVPEQELEAGTRLGSYAVVRILGIGGMGKVYLAERADDHFRQRVAIKLIKRGMDTDDIVQRFRLEREVLARL</sequence>
<evidence type="ECO:0000259" key="2">
    <source>
        <dbReference type="PROSITE" id="PS50011"/>
    </source>
</evidence>
<protein>
    <recommendedName>
        <fullName evidence="2">Protein kinase domain-containing protein</fullName>
    </recommendedName>
</protein>
<keyword evidence="1" id="KW-0067">ATP-binding</keyword>
<accession>A0A956RQS0</accession>
<keyword evidence="1" id="KW-0547">Nucleotide-binding</keyword>
<dbReference type="SUPFAM" id="SSF56112">
    <property type="entry name" value="Protein kinase-like (PK-like)"/>
    <property type="match status" value="1"/>
</dbReference>
<reference evidence="3" key="1">
    <citation type="submission" date="2020-04" db="EMBL/GenBank/DDBJ databases">
        <authorList>
            <person name="Zhang T."/>
        </authorList>
    </citation>
    <scope>NUCLEOTIDE SEQUENCE</scope>
    <source>
        <strain evidence="3">HKST-UBA01</strain>
    </source>
</reference>
<organism evidence="3 4">
    <name type="scientific">Eiseniibacteriota bacterium</name>
    <dbReference type="NCBI Taxonomy" id="2212470"/>
    <lineage>
        <taxon>Bacteria</taxon>
        <taxon>Candidatus Eiseniibacteriota</taxon>
    </lineage>
</organism>
<evidence type="ECO:0000313" key="3">
    <source>
        <dbReference type="EMBL" id="MCA9729986.1"/>
    </source>
</evidence>
<proteinExistence type="predicted"/>
<dbReference type="GO" id="GO:0005524">
    <property type="term" value="F:ATP binding"/>
    <property type="evidence" value="ECO:0007669"/>
    <property type="project" value="UniProtKB-UniRule"/>
</dbReference>
<dbReference type="InterPro" id="IPR011009">
    <property type="entry name" value="Kinase-like_dom_sf"/>
</dbReference>
<evidence type="ECO:0000256" key="1">
    <source>
        <dbReference type="PROSITE-ProRule" id="PRU10141"/>
    </source>
</evidence>
<reference evidence="3" key="2">
    <citation type="journal article" date="2021" name="Microbiome">
        <title>Successional dynamics and alternative stable states in a saline activated sludge microbial community over 9 years.</title>
        <authorList>
            <person name="Wang Y."/>
            <person name="Ye J."/>
            <person name="Ju F."/>
            <person name="Liu L."/>
            <person name="Boyd J.A."/>
            <person name="Deng Y."/>
            <person name="Parks D.H."/>
            <person name="Jiang X."/>
            <person name="Yin X."/>
            <person name="Woodcroft B.J."/>
            <person name="Tyson G.W."/>
            <person name="Hugenholtz P."/>
            <person name="Polz M.F."/>
            <person name="Zhang T."/>
        </authorList>
    </citation>
    <scope>NUCLEOTIDE SEQUENCE</scope>
    <source>
        <strain evidence="3">HKST-UBA01</strain>
    </source>
</reference>